<name>A0AB39KPE9_9CAUL</name>
<evidence type="ECO:0000313" key="10">
    <source>
        <dbReference type="EMBL" id="XDO95348.1"/>
    </source>
</evidence>
<evidence type="ECO:0000256" key="4">
    <source>
        <dbReference type="ARBA" id="ARBA00022679"/>
    </source>
</evidence>
<feature type="transmembrane region" description="Helical" evidence="8">
    <location>
        <begin position="338"/>
        <end position="358"/>
    </location>
</feature>
<protein>
    <submittedName>
        <fullName evidence="10">Glycosyltransferase family 39 protein</fullName>
        <ecNumber evidence="10">2.4.-.-</ecNumber>
    </submittedName>
</protein>
<dbReference type="GO" id="GO:0005886">
    <property type="term" value="C:plasma membrane"/>
    <property type="evidence" value="ECO:0007669"/>
    <property type="project" value="UniProtKB-SubCell"/>
</dbReference>
<dbReference type="InterPro" id="IPR038731">
    <property type="entry name" value="RgtA/B/C-like"/>
</dbReference>
<dbReference type="InterPro" id="IPR050297">
    <property type="entry name" value="LipidA_mod_glycosyltrf_83"/>
</dbReference>
<dbReference type="EC" id="2.4.-.-" evidence="10"/>
<keyword evidence="4 10" id="KW-0808">Transferase</keyword>
<evidence type="ECO:0000256" key="5">
    <source>
        <dbReference type="ARBA" id="ARBA00022692"/>
    </source>
</evidence>
<dbReference type="PANTHER" id="PTHR33908">
    <property type="entry name" value="MANNOSYLTRANSFERASE YKCB-RELATED"/>
    <property type="match status" value="1"/>
</dbReference>
<evidence type="ECO:0000256" key="7">
    <source>
        <dbReference type="ARBA" id="ARBA00023136"/>
    </source>
</evidence>
<evidence type="ECO:0000256" key="3">
    <source>
        <dbReference type="ARBA" id="ARBA00022676"/>
    </source>
</evidence>
<organism evidence="10">
    <name type="scientific">Caulobacter sp. 73W</name>
    <dbReference type="NCBI Taxonomy" id="3161137"/>
    <lineage>
        <taxon>Bacteria</taxon>
        <taxon>Pseudomonadati</taxon>
        <taxon>Pseudomonadota</taxon>
        <taxon>Alphaproteobacteria</taxon>
        <taxon>Caulobacterales</taxon>
        <taxon>Caulobacteraceae</taxon>
        <taxon>Caulobacter</taxon>
    </lineage>
</organism>
<feature type="transmembrane region" description="Helical" evidence="8">
    <location>
        <begin position="255"/>
        <end position="279"/>
    </location>
</feature>
<comment type="subcellular location">
    <subcellularLocation>
        <location evidence="1">Cell membrane</location>
        <topology evidence="1">Multi-pass membrane protein</topology>
    </subcellularLocation>
</comment>
<dbReference type="RefSeq" id="WP_369058197.1">
    <property type="nucleotide sequence ID" value="NZ_CP158375.1"/>
</dbReference>
<proteinExistence type="predicted"/>
<dbReference type="AlphaFoldDB" id="A0AB39KPE9"/>
<sequence>MTLSAKPFSDDRALRVAFAVVLAATALRLFALFTSPLELYPDEAQYWLWSRTLSFGYFSKPPMIAWLIWGTTAIGGDAEPWVRIAAPLLHAGAALCLFFIGRRLFDARSGLAATGLYVLMPGVALSSGVISTDAPLLFFLALTLWAYVELPAAQGRRRLALAGGMGAALGLAMLSKYAAAYALGGLLLHALISRGARGGWSPAALAAFAIALLAVISPNIAWNAAHSFATVEHTAANANLGSSHLFDPAELGDFLLSQFGVFGPLPFAVLLGGTLLLLIRRRLTSADILLLCFCLPPLLVVSIQGFISRANANWAAAGYLGGCLLVGAWMLRWNARKWLIAGLALQAVVAGLFLMWTINPRTADAMGVSNSFKRARGWEQSVDAVVQRAMQEGGVATLSAVAVDDRFLFNAAAYYGRDYFGQAGAPPLRMWVHEIRARNQAETEAPLTAKDSRRVLAASLDGVYRAKMGADFRQVSGKEIARVRLDAKRVRKIDMFIGEGFAPVPRDPVTGQPPEPVVFR</sequence>
<keyword evidence="7 8" id="KW-0472">Membrane</keyword>
<evidence type="ECO:0000256" key="6">
    <source>
        <dbReference type="ARBA" id="ARBA00022989"/>
    </source>
</evidence>
<feature type="transmembrane region" description="Helical" evidence="8">
    <location>
        <begin position="122"/>
        <end position="148"/>
    </location>
</feature>
<dbReference type="GO" id="GO:0009103">
    <property type="term" value="P:lipopolysaccharide biosynthetic process"/>
    <property type="evidence" value="ECO:0007669"/>
    <property type="project" value="UniProtKB-ARBA"/>
</dbReference>
<feature type="transmembrane region" description="Helical" evidence="8">
    <location>
        <begin position="203"/>
        <end position="222"/>
    </location>
</feature>
<reference evidence="10" key="1">
    <citation type="submission" date="2024-06" db="EMBL/GenBank/DDBJ databases">
        <title>Caulobacter inopinatus, sp. nov.</title>
        <authorList>
            <person name="Donachie S.P."/>
        </authorList>
    </citation>
    <scope>NUCLEOTIDE SEQUENCE</scope>
    <source>
        <strain evidence="10">73W</strain>
    </source>
</reference>
<feature type="domain" description="Glycosyltransferase RgtA/B/C/D-like" evidence="9">
    <location>
        <begin position="59"/>
        <end position="222"/>
    </location>
</feature>
<evidence type="ECO:0000259" key="9">
    <source>
        <dbReference type="Pfam" id="PF13231"/>
    </source>
</evidence>
<evidence type="ECO:0000256" key="1">
    <source>
        <dbReference type="ARBA" id="ARBA00004651"/>
    </source>
</evidence>
<accession>A0AB39KPE9</accession>
<dbReference type="Pfam" id="PF13231">
    <property type="entry name" value="PMT_2"/>
    <property type="match status" value="1"/>
</dbReference>
<feature type="transmembrane region" description="Helical" evidence="8">
    <location>
        <begin position="313"/>
        <end position="331"/>
    </location>
</feature>
<gene>
    <name evidence="10" type="ORF">ABOZ73_11030</name>
</gene>
<feature type="transmembrane region" description="Helical" evidence="8">
    <location>
        <begin position="81"/>
        <end position="101"/>
    </location>
</feature>
<keyword evidence="3 10" id="KW-0328">Glycosyltransferase</keyword>
<keyword evidence="5 8" id="KW-0812">Transmembrane</keyword>
<evidence type="ECO:0000256" key="2">
    <source>
        <dbReference type="ARBA" id="ARBA00022475"/>
    </source>
</evidence>
<feature type="transmembrane region" description="Helical" evidence="8">
    <location>
        <begin position="46"/>
        <end position="69"/>
    </location>
</feature>
<dbReference type="GO" id="GO:0016763">
    <property type="term" value="F:pentosyltransferase activity"/>
    <property type="evidence" value="ECO:0007669"/>
    <property type="project" value="TreeGrafter"/>
</dbReference>
<feature type="transmembrane region" description="Helical" evidence="8">
    <location>
        <begin position="168"/>
        <end position="191"/>
    </location>
</feature>
<dbReference type="EMBL" id="CP158375">
    <property type="protein sequence ID" value="XDO95348.1"/>
    <property type="molecule type" value="Genomic_DNA"/>
</dbReference>
<dbReference type="PANTHER" id="PTHR33908:SF11">
    <property type="entry name" value="MEMBRANE PROTEIN"/>
    <property type="match status" value="1"/>
</dbReference>
<keyword evidence="2" id="KW-1003">Cell membrane</keyword>
<keyword evidence="6 8" id="KW-1133">Transmembrane helix</keyword>
<feature type="transmembrane region" description="Helical" evidence="8">
    <location>
        <begin position="288"/>
        <end position="307"/>
    </location>
</feature>
<feature type="transmembrane region" description="Helical" evidence="8">
    <location>
        <begin position="12"/>
        <end position="34"/>
    </location>
</feature>
<evidence type="ECO:0000256" key="8">
    <source>
        <dbReference type="SAM" id="Phobius"/>
    </source>
</evidence>